<dbReference type="PRINTS" id="PR00385">
    <property type="entry name" value="P450"/>
</dbReference>
<dbReference type="Proteomes" id="UP000237347">
    <property type="component" value="Unassembled WGS sequence"/>
</dbReference>
<comment type="cofactor">
    <cofactor evidence="1 8">
        <name>heme</name>
        <dbReference type="ChEBI" id="CHEBI:30413"/>
    </cofactor>
</comment>
<dbReference type="InterPro" id="IPR002401">
    <property type="entry name" value="Cyt_P450_E_grp-I"/>
</dbReference>
<dbReference type="InterPro" id="IPR017972">
    <property type="entry name" value="Cyt_P450_CS"/>
</dbReference>
<evidence type="ECO:0000256" key="6">
    <source>
        <dbReference type="ARBA" id="ARBA00023004"/>
    </source>
</evidence>
<feature type="binding site" description="axial binding residue" evidence="8">
    <location>
        <position position="511"/>
    </location>
    <ligand>
        <name>heme</name>
        <dbReference type="ChEBI" id="CHEBI:30413"/>
    </ligand>
    <ligandPart>
        <name>Fe</name>
        <dbReference type="ChEBI" id="CHEBI:18248"/>
    </ligandPart>
</feature>
<keyword evidence="4 8" id="KW-0479">Metal-binding</keyword>
<evidence type="ECO:0000256" key="9">
    <source>
        <dbReference type="RuleBase" id="RU000461"/>
    </source>
</evidence>
<keyword evidence="3 8" id="KW-0349">Heme</keyword>
<proteinExistence type="inferred from homology"/>
<evidence type="ECO:0000256" key="2">
    <source>
        <dbReference type="ARBA" id="ARBA00010617"/>
    </source>
</evidence>
<dbReference type="FunFam" id="1.10.630.10:FF:000008">
    <property type="entry name" value="Cytochrome P450 71D8"/>
    <property type="match status" value="1"/>
</dbReference>
<name>A0AAW0LWV8_QUESU</name>
<dbReference type="PANTHER" id="PTHR47953:SF16">
    <property type="entry name" value="CYTOCHROME P450 71D8"/>
    <property type="match status" value="1"/>
</dbReference>
<evidence type="ECO:0000313" key="11">
    <source>
        <dbReference type="Proteomes" id="UP000237347"/>
    </source>
</evidence>
<organism evidence="10 11">
    <name type="scientific">Quercus suber</name>
    <name type="common">Cork oak</name>
    <dbReference type="NCBI Taxonomy" id="58331"/>
    <lineage>
        <taxon>Eukaryota</taxon>
        <taxon>Viridiplantae</taxon>
        <taxon>Streptophyta</taxon>
        <taxon>Embryophyta</taxon>
        <taxon>Tracheophyta</taxon>
        <taxon>Spermatophyta</taxon>
        <taxon>Magnoliopsida</taxon>
        <taxon>eudicotyledons</taxon>
        <taxon>Gunneridae</taxon>
        <taxon>Pentapetalae</taxon>
        <taxon>rosids</taxon>
        <taxon>fabids</taxon>
        <taxon>Fagales</taxon>
        <taxon>Fagaceae</taxon>
        <taxon>Quercus</taxon>
    </lineage>
</organism>
<feature type="non-terminal residue" evidence="10">
    <location>
        <position position="1"/>
    </location>
</feature>
<comment type="caution">
    <text evidence="10">The sequence shown here is derived from an EMBL/GenBank/DDBJ whole genome shotgun (WGS) entry which is preliminary data.</text>
</comment>
<dbReference type="PRINTS" id="PR00463">
    <property type="entry name" value="EP450I"/>
</dbReference>
<dbReference type="GO" id="GO:0016705">
    <property type="term" value="F:oxidoreductase activity, acting on paired donors, with incorporation or reduction of molecular oxygen"/>
    <property type="evidence" value="ECO:0007669"/>
    <property type="project" value="InterPro"/>
</dbReference>
<dbReference type="InterPro" id="IPR001128">
    <property type="entry name" value="Cyt_P450"/>
</dbReference>
<accession>A0AAW0LWV8</accession>
<dbReference type="EMBL" id="PKMF04000047">
    <property type="protein sequence ID" value="KAK7855284.1"/>
    <property type="molecule type" value="Genomic_DNA"/>
</dbReference>
<dbReference type="SUPFAM" id="SSF48264">
    <property type="entry name" value="Cytochrome P450"/>
    <property type="match status" value="1"/>
</dbReference>
<dbReference type="GO" id="GO:0005506">
    <property type="term" value="F:iron ion binding"/>
    <property type="evidence" value="ECO:0007669"/>
    <property type="project" value="InterPro"/>
</dbReference>
<evidence type="ECO:0000256" key="3">
    <source>
        <dbReference type="ARBA" id="ARBA00022617"/>
    </source>
</evidence>
<evidence type="ECO:0000256" key="7">
    <source>
        <dbReference type="ARBA" id="ARBA00023033"/>
    </source>
</evidence>
<evidence type="ECO:0000313" key="10">
    <source>
        <dbReference type="EMBL" id="KAK7855284.1"/>
    </source>
</evidence>
<dbReference type="Pfam" id="PF00067">
    <property type="entry name" value="p450"/>
    <property type="match status" value="1"/>
</dbReference>
<evidence type="ECO:0000256" key="4">
    <source>
        <dbReference type="ARBA" id="ARBA00022723"/>
    </source>
</evidence>
<keyword evidence="11" id="KW-1185">Reference proteome</keyword>
<sequence>CRKSKAQNKVLKLSPWPRKLPLTGNLHNFIVSPPHYALRQLAGEHVPLMHLQLGEISAIMVLSLSPRKYSTLAVRYQIKSKHIISFSLVCRRIKPQNKVKELPPGPRKLPLIGNLHNLIGSLPHHALQQLAGEHGPLMHLQLGEISAIVVSSPRLAREVMQTHDLAFAQRPEILAPKIISYGGSDIAFSPYGDYWRQMRKVCMLELLSAKRVKSFSSLREEEISNLIESIHSSSGSPINFTKKIYSLTSTIVCRAAFGTKCKDQDEFTLLARESAALAGGFDIADLFPSKKFLHVVSGLKFKLEKIHGKVDKILDKIINDHRENPMSAETGKGELWKEDLVDVLLRLQQSGSLEFPITTNNIKAVILDMFAAGTDASSTVIDWAMSEMMRQPKVLEKAQAEIRQAFDGKKRIHEKDIQNLSYLKLVIKETLRLHPPVAMLLPRECREPCEIDGYEIPLKTKVIVNAWAIGRDPALWHDAESFIPERFTNSSIDFNGTQLEYIPFGAGRRMCPGITFGMANIELPLAQLLYHFDWELPGRMRPEDLDMTEFFGAVVRRKNNLYLFAAPYSPS</sequence>
<evidence type="ECO:0000256" key="8">
    <source>
        <dbReference type="PIRSR" id="PIRSR602401-1"/>
    </source>
</evidence>
<dbReference type="Gene3D" id="1.10.630.10">
    <property type="entry name" value="Cytochrome P450"/>
    <property type="match status" value="1"/>
</dbReference>
<comment type="similarity">
    <text evidence="2 9">Belongs to the cytochrome P450 family.</text>
</comment>
<reference evidence="10 11" key="1">
    <citation type="journal article" date="2018" name="Sci. Data">
        <title>The draft genome sequence of cork oak.</title>
        <authorList>
            <person name="Ramos A.M."/>
            <person name="Usie A."/>
            <person name="Barbosa P."/>
            <person name="Barros P.M."/>
            <person name="Capote T."/>
            <person name="Chaves I."/>
            <person name="Simoes F."/>
            <person name="Abreu I."/>
            <person name="Carrasquinho I."/>
            <person name="Faro C."/>
            <person name="Guimaraes J.B."/>
            <person name="Mendonca D."/>
            <person name="Nobrega F."/>
            <person name="Rodrigues L."/>
            <person name="Saibo N.J.M."/>
            <person name="Varela M.C."/>
            <person name="Egas C."/>
            <person name="Matos J."/>
            <person name="Miguel C.M."/>
            <person name="Oliveira M.M."/>
            <person name="Ricardo C.P."/>
            <person name="Goncalves S."/>
        </authorList>
    </citation>
    <scope>NUCLEOTIDE SEQUENCE [LARGE SCALE GENOMIC DNA]</scope>
    <source>
        <strain evidence="11">cv. HL8</strain>
    </source>
</reference>
<dbReference type="InterPro" id="IPR036396">
    <property type="entry name" value="Cyt_P450_sf"/>
</dbReference>
<keyword evidence="5 9" id="KW-0560">Oxidoreductase</keyword>
<dbReference type="CDD" id="cd11072">
    <property type="entry name" value="CYP71-like"/>
    <property type="match status" value="1"/>
</dbReference>
<dbReference type="InterPro" id="IPR052306">
    <property type="entry name" value="CYP450_71D"/>
</dbReference>
<dbReference type="PROSITE" id="PS00086">
    <property type="entry name" value="CYTOCHROME_P450"/>
    <property type="match status" value="1"/>
</dbReference>
<protein>
    <submittedName>
        <fullName evidence="10">Premnaspirodiene oxygenase</fullName>
    </submittedName>
</protein>
<dbReference type="GO" id="GO:0004497">
    <property type="term" value="F:monooxygenase activity"/>
    <property type="evidence" value="ECO:0007669"/>
    <property type="project" value="UniProtKB-KW"/>
</dbReference>
<keyword evidence="6 8" id="KW-0408">Iron</keyword>
<keyword evidence="7 9" id="KW-0503">Monooxygenase</keyword>
<evidence type="ECO:0000256" key="1">
    <source>
        <dbReference type="ARBA" id="ARBA00001971"/>
    </source>
</evidence>
<dbReference type="AlphaFoldDB" id="A0AAW0LWV8"/>
<dbReference type="GO" id="GO:0020037">
    <property type="term" value="F:heme binding"/>
    <property type="evidence" value="ECO:0007669"/>
    <property type="project" value="InterPro"/>
</dbReference>
<evidence type="ECO:0000256" key="5">
    <source>
        <dbReference type="ARBA" id="ARBA00023002"/>
    </source>
</evidence>
<dbReference type="PANTHER" id="PTHR47953">
    <property type="entry name" value="OS08G0105600 PROTEIN"/>
    <property type="match status" value="1"/>
</dbReference>
<gene>
    <name evidence="10" type="primary">CYP71D55_0</name>
    <name evidence="10" type="ORF">CFP56_028789</name>
</gene>